<organism evidence="2 3">
    <name type="scientific">Mycolicibacterium iranicum</name>
    <name type="common">Mycobacterium iranicum</name>
    <dbReference type="NCBI Taxonomy" id="912594"/>
    <lineage>
        <taxon>Bacteria</taxon>
        <taxon>Bacillati</taxon>
        <taxon>Actinomycetota</taxon>
        <taxon>Actinomycetes</taxon>
        <taxon>Mycobacteriales</taxon>
        <taxon>Mycobacteriaceae</taxon>
        <taxon>Mycolicibacterium</taxon>
    </lineage>
</organism>
<name>A0ABT4H8J0_MYCIR</name>
<comment type="caution">
    <text evidence="2">The sequence shown here is derived from an EMBL/GenBank/DDBJ whole genome shotgun (WGS) entry which is preliminary data.</text>
</comment>
<reference evidence="2" key="1">
    <citation type="submission" date="2022-12" db="EMBL/GenBank/DDBJ databases">
        <title>Whole genome sequence of Mycolicibacterium iranicum strain SBH312.</title>
        <authorList>
            <person name="Jani J."/>
            <person name="Arifin Mustapha Z."/>
            <person name="Ahmed K."/>
            <person name="Kai Ling C."/>
        </authorList>
    </citation>
    <scope>NUCLEOTIDE SEQUENCE</scope>
    <source>
        <strain evidence="2">SBH312</strain>
    </source>
</reference>
<feature type="region of interest" description="Disordered" evidence="1">
    <location>
        <begin position="200"/>
        <end position="222"/>
    </location>
</feature>
<evidence type="ECO:0000256" key="1">
    <source>
        <dbReference type="SAM" id="MobiDB-lite"/>
    </source>
</evidence>
<proteinExistence type="predicted"/>
<gene>
    <name evidence="2" type="ORF">OY187_00445</name>
</gene>
<dbReference type="RefSeq" id="WP_268784999.1">
    <property type="nucleotide sequence ID" value="NZ_JAPQYE010000001.1"/>
</dbReference>
<dbReference type="EMBL" id="JAPQYE010000001">
    <property type="protein sequence ID" value="MCZ0726503.1"/>
    <property type="molecule type" value="Genomic_DNA"/>
</dbReference>
<keyword evidence="3" id="KW-1185">Reference proteome</keyword>
<protein>
    <submittedName>
        <fullName evidence="2">Uncharacterized protein</fullName>
    </submittedName>
</protein>
<accession>A0ABT4H8J0</accession>
<evidence type="ECO:0000313" key="2">
    <source>
        <dbReference type="EMBL" id="MCZ0726503.1"/>
    </source>
</evidence>
<sequence length="222" mass="24879">MTTLRPGATADGGQDLLRSAYTHYFHARFETDRDARHEHMLLANYPAILHEHIRLQPLVSNAMPGPIRKLVTTHLLEFELGAYQHEVGEDVEPLRGAPYPDTLMHLADGDLVDFLSGKDGWDRTPNDLTGSRAADWSNIGDRMNYIVDLFRSRHLDPGLFSEPFTPEQVRDVLAGNVPGGKLQPRSAVLDLQTEDPVERERGQHTCRLCNSPGGARTQPQIR</sequence>
<evidence type="ECO:0000313" key="3">
    <source>
        <dbReference type="Proteomes" id="UP001084650"/>
    </source>
</evidence>
<dbReference type="Proteomes" id="UP001084650">
    <property type="component" value="Unassembled WGS sequence"/>
</dbReference>